<proteinExistence type="predicted"/>
<name>A0AAD8V9M3_9PEZI</name>
<evidence type="ECO:0000256" key="1">
    <source>
        <dbReference type="SAM" id="MobiDB-lite"/>
    </source>
</evidence>
<accession>A0AAD8V9M3</accession>
<feature type="region of interest" description="Disordered" evidence="1">
    <location>
        <begin position="160"/>
        <end position="188"/>
    </location>
</feature>
<evidence type="ECO:0000313" key="3">
    <source>
        <dbReference type="Proteomes" id="UP001230504"/>
    </source>
</evidence>
<gene>
    <name evidence="2" type="ORF">LY79DRAFT_383573</name>
</gene>
<keyword evidence="3" id="KW-1185">Reference proteome</keyword>
<comment type="caution">
    <text evidence="2">The sequence shown here is derived from an EMBL/GenBank/DDBJ whole genome shotgun (WGS) entry which is preliminary data.</text>
</comment>
<dbReference type="RefSeq" id="XP_060418168.1">
    <property type="nucleotide sequence ID" value="XM_060552878.1"/>
</dbReference>
<reference evidence="2" key="1">
    <citation type="submission" date="2021-06" db="EMBL/GenBank/DDBJ databases">
        <title>Comparative genomics, transcriptomics and evolutionary studies reveal genomic signatures of adaptation to plant cell wall in hemibiotrophic fungi.</title>
        <authorList>
            <consortium name="DOE Joint Genome Institute"/>
            <person name="Baroncelli R."/>
            <person name="Diaz J.F."/>
            <person name="Benocci T."/>
            <person name="Peng M."/>
            <person name="Battaglia E."/>
            <person name="Haridas S."/>
            <person name="Andreopoulos W."/>
            <person name="Labutti K."/>
            <person name="Pangilinan J."/>
            <person name="Floch G.L."/>
            <person name="Makela M.R."/>
            <person name="Henrissat B."/>
            <person name="Grigoriev I.V."/>
            <person name="Crouch J.A."/>
            <person name="De Vries R.P."/>
            <person name="Sukno S.A."/>
            <person name="Thon M.R."/>
        </authorList>
    </citation>
    <scope>NUCLEOTIDE SEQUENCE</scope>
    <source>
        <strain evidence="2">CBS 125086</strain>
    </source>
</reference>
<dbReference type="AlphaFoldDB" id="A0AAD8V9M3"/>
<dbReference type="GeneID" id="85437118"/>
<sequence length="188" mass="20974">MSHAPIFPFLQGLESPPSIHPSIPSVQRDHHQRYAHRDLSLSAPCSVQPNYYFHPLLRSIGARLHVLLPPRLTYSCDFLCYFVGAERQEPVAFFLVVVETVIRPTSSSVSVSSGPGLLHVVSFVPSQPQSPCIRRNSRYDTPTNHPNSLLLVFRQPTNPISSKSSPISAVVPSTRTDPPRKWTRTLNS</sequence>
<organism evidence="2 3">
    <name type="scientific">Colletotrichum navitas</name>
    <dbReference type="NCBI Taxonomy" id="681940"/>
    <lineage>
        <taxon>Eukaryota</taxon>
        <taxon>Fungi</taxon>
        <taxon>Dikarya</taxon>
        <taxon>Ascomycota</taxon>
        <taxon>Pezizomycotina</taxon>
        <taxon>Sordariomycetes</taxon>
        <taxon>Hypocreomycetidae</taxon>
        <taxon>Glomerellales</taxon>
        <taxon>Glomerellaceae</taxon>
        <taxon>Colletotrichum</taxon>
        <taxon>Colletotrichum graminicola species complex</taxon>
    </lineage>
</organism>
<protein>
    <submittedName>
        <fullName evidence="2">Uncharacterized protein</fullName>
    </submittedName>
</protein>
<dbReference type="Proteomes" id="UP001230504">
    <property type="component" value="Unassembled WGS sequence"/>
</dbReference>
<dbReference type="EMBL" id="JAHLJV010000008">
    <property type="protein sequence ID" value="KAK1597378.1"/>
    <property type="molecule type" value="Genomic_DNA"/>
</dbReference>
<evidence type="ECO:0000313" key="2">
    <source>
        <dbReference type="EMBL" id="KAK1597378.1"/>
    </source>
</evidence>
<feature type="compositionally biased region" description="Polar residues" evidence="1">
    <location>
        <begin position="160"/>
        <end position="176"/>
    </location>
</feature>